<dbReference type="EC" id="3.2.1.51" evidence="2"/>
<evidence type="ECO:0000256" key="3">
    <source>
        <dbReference type="ARBA" id="ARBA00022729"/>
    </source>
</evidence>
<feature type="domain" description="Glycoside hydrolase family 29 N-terminal" evidence="6">
    <location>
        <begin position="38"/>
        <end position="317"/>
    </location>
</feature>
<dbReference type="SUPFAM" id="SSF51445">
    <property type="entry name" value="(Trans)glycosidases"/>
    <property type="match status" value="1"/>
</dbReference>
<dbReference type="SMART" id="SM00812">
    <property type="entry name" value="Alpha_L_fucos"/>
    <property type="match status" value="1"/>
</dbReference>
<evidence type="ECO:0000256" key="5">
    <source>
        <dbReference type="ARBA" id="ARBA00023295"/>
    </source>
</evidence>
<dbReference type="Gene3D" id="3.20.20.80">
    <property type="entry name" value="Glycosidases"/>
    <property type="match status" value="1"/>
</dbReference>
<comment type="caution">
    <text evidence="7">The sequence shown here is derived from an EMBL/GenBank/DDBJ whole genome shotgun (WGS) entry which is preliminary data.</text>
</comment>
<organism evidence="7 8">
    <name type="scientific">Niabella ginsengisoli</name>
    <dbReference type="NCBI Taxonomy" id="522298"/>
    <lineage>
        <taxon>Bacteria</taxon>
        <taxon>Pseudomonadati</taxon>
        <taxon>Bacteroidota</taxon>
        <taxon>Chitinophagia</taxon>
        <taxon>Chitinophagales</taxon>
        <taxon>Chitinophagaceae</taxon>
        <taxon>Niabella</taxon>
    </lineage>
</organism>
<evidence type="ECO:0000259" key="6">
    <source>
        <dbReference type="Pfam" id="PF01120"/>
    </source>
</evidence>
<keyword evidence="4" id="KW-0378">Hydrolase</keyword>
<evidence type="ECO:0000256" key="1">
    <source>
        <dbReference type="ARBA" id="ARBA00007951"/>
    </source>
</evidence>
<dbReference type="Pfam" id="PF01120">
    <property type="entry name" value="Alpha_L_fucos"/>
    <property type="match status" value="1"/>
</dbReference>
<evidence type="ECO:0000256" key="2">
    <source>
        <dbReference type="ARBA" id="ARBA00012662"/>
    </source>
</evidence>
<sequence length="327" mass="37683">MRKRQNEFTSWKFGMFVHFNMGTFVNREWATGYEDPLLFSPAKLSCEQWAKEAKNAGMKYIVLTTKHTGGWCLWDSKYTTKHDITVFKNYKNGKGDIVRDFVDAARKYGLKVGLYYCLPGDYSQKLGSKRDQTVGYKITAQQDDLHGLPPEARGDYAGFVEKQVAELLTNYGPIDMIWFDQYTNKYTGKHWLQLKGLVHRLQPKCVLIANNSRDYKTTDIYSYEYPYLAKNSKPGPRALPGEDENNPGEVSDCIATTNWLWNNEVPLKLQSAKTITERLNFCNERSTNYLLNVQPDREGLISGDYLKRLREVGKVVLMNRKSGKEVD</sequence>
<protein>
    <recommendedName>
        <fullName evidence="2">alpha-L-fucosidase</fullName>
        <ecNumber evidence="2">3.2.1.51</ecNumber>
    </recommendedName>
</protein>
<dbReference type="Proteomes" id="UP001202248">
    <property type="component" value="Unassembled WGS sequence"/>
</dbReference>
<evidence type="ECO:0000313" key="7">
    <source>
        <dbReference type="EMBL" id="MCH5597500.1"/>
    </source>
</evidence>
<keyword evidence="3" id="KW-0732">Signal</keyword>
<comment type="similarity">
    <text evidence="1">Belongs to the glycosyl hydrolase 29 family.</text>
</comment>
<accession>A0ABS9SGM5</accession>
<dbReference type="InterPro" id="IPR017853">
    <property type="entry name" value="GH"/>
</dbReference>
<dbReference type="PANTHER" id="PTHR10030:SF37">
    <property type="entry name" value="ALPHA-L-FUCOSIDASE-RELATED"/>
    <property type="match status" value="1"/>
</dbReference>
<gene>
    <name evidence="7" type="ORF">MKP09_06075</name>
</gene>
<dbReference type="EMBL" id="JAKWBL010000001">
    <property type="protein sequence ID" value="MCH5597500.1"/>
    <property type="molecule type" value="Genomic_DNA"/>
</dbReference>
<evidence type="ECO:0000256" key="4">
    <source>
        <dbReference type="ARBA" id="ARBA00022801"/>
    </source>
</evidence>
<dbReference type="InterPro" id="IPR000933">
    <property type="entry name" value="Glyco_hydro_29"/>
</dbReference>
<proteinExistence type="inferred from homology"/>
<keyword evidence="5" id="KW-0326">Glycosidase</keyword>
<evidence type="ECO:0000313" key="8">
    <source>
        <dbReference type="Proteomes" id="UP001202248"/>
    </source>
</evidence>
<reference evidence="7 8" key="1">
    <citation type="submission" date="2022-02" db="EMBL/GenBank/DDBJ databases">
        <authorList>
            <person name="Min J."/>
        </authorList>
    </citation>
    <scope>NUCLEOTIDE SEQUENCE [LARGE SCALE GENOMIC DNA]</scope>
    <source>
        <strain evidence="7 8">GR10-1</strain>
    </source>
</reference>
<dbReference type="InterPro" id="IPR057739">
    <property type="entry name" value="Glyco_hydro_29_N"/>
</dbReference>
<keyword evidence="8" id="KW-1185">Reference proteome</keyword>
<dbReference type="PANTHER" id="PTHR10030">
    <property type="entry name" value="ALPHA-L-FUCOSIDASE"/>
    <property type="match status" value="1"/>
</dbReference>
<dbReference type="RefSeq" id="WP_240826884.1">
    <property type="nucleotide sequence ID" value="NZ_JAKWBL010000001.1"/>
</dbReference>
<name>A0ABS9SGM5_9BACT</name>